<feature type="region of interest" description="Disordered" evidence="3">
    <location>
        <begin position="728"/>
        <end position="750"/>
    </location>
</feature>
<sequence>MKKLILTLLFLSQVFLTYGQLHGYKWRLGFSTGTTNYYGDIQPFELQSLSDLPDWYKRHKNYAPDWSYQASLEYAMSPSFGLMLSVGTYQFGSADRFVQNDGSIVVTSPNFNRALNFQTRSSDVGLSLVIKPDNNWLLSGKSFFAPYLTIGAGFQQFDVKGDLLDENGSPYDYNNPRELVDGTFETNLRELNTERGTPYRTITPFANFGMGIRFRITSQFELFAQSTFNYAFTDYLDDVSGRYKLDYESAFQQYAARPGITVPIREQPYRGNPNGQNDWYIYHGVGIKFSFGAKKQSFQPPIITQRYPVQNQPLTAEMVDESKSEKSPELKNPTIVNNYFTFLNPPLEQGLLKYPIDSAKLKEEEALKILQDSLSRNQDSLLISLDSLKRFELILESDTLLQDSLKLTKRDSLSAQRTLLTKQINQLDSMKGRNDSLITSLKLGSMEQESQRDSMMMNRRYATIASFLYTNLDSSSTSSPTQKTIPADQSEMISRGELEAELNKLRVEMLQAQAKRDSALIRAILDRPQTQPSERTENQEPQVIRETFTREETRTIEKENQDESRRNQVLRDALLVGGAAATTAAITSSSEDSSRTITEYVVIDSLLLEKIKSDSLLIDSLRNQPILTDTVRQEITKTELFNNSTLEVYFEINQRELSDQEKENIRSFFSKLPAENNFKFRLMGFADNTGSLAYNLKLIGDRVNAVKRFMEQELQIKAEDISLSEGGLIQRGRSSGSNDQDRRVEIRVSN</sequence>
<dbReference type="Gene3D" id="3.30.1330.60">
    <property type="entry name" value="OmpA-like domain"/>
    <property type="match status" value="1"/>
</dbReference>
<protein>
    <submittedName>
        <fullName evidence="5">Outer membrane protein OmpA</fullName>
    </submittedName>
</protein>
<feature type="coiled-coil region" evidence="2">
    <location>
        <begin position="495"/>
        <end position="522"/>
    </location>
</feature>
<feature type="domain" description="OmpA-like" evidence="4">
    <location>
        <begin position="637"/>
        <end position="750"/>
    </location>
</feature>
<dbReference type="EMBL" id="FNAC01000060">
    <property type="protein sequence ID" value="SDD78063.1"/>
    <property type="molecule type" value="Genomic_DNA"/>
</dbReference>
<dbReference type="OrthoDB" id="654178at2"/>
<organism evidence="5 6">
    <name type="scientific">Algoriphagus faecimaris</name>
    <dbReference type="NCBI Taxonomy" id="686796"/>
    <lineage>
        <taxon>Bacteria</taxon>
        <taxon>Pseudomonadati</taxon>
        <taxon>Bacteroidota</taxon>
        <taxon>Cytophagia</taxon>
        <taxon>Cytophagales</taxon>
        <taxon>Cyclobacteriaceae</taxon>
        <taxon>Algoriphagus</taxon>
    </lineage>
</organism>
<dbReference type="STRING" id="686796.SAMN04488104_10604"/>
<dbReference type="GO" id="GO:0016020">
    <property type="term" value="C:membrane"/>
    <property type="evidence" value="ECO:0007669"/>
    <property type="project" value="UniProtKB-UniRule"/>
</dbReference>
<reference evidence="6" key="1">
    <citation type="submission" date="2016-10" db="EMBL/GenBank/DDBJ databases">
        <authorList>
            <person name="Varghese N."/>
            <person name="Submissions S."/>
        </authorList>
    </citation>
    <scope>NUCLEOTIDE SEQUENCE [LARGE SCALE GENOMIC DNA]</scope>
    <source>
        <strain evidence="6">DSM 23095</strain>
    </source>
</reference>
<dbReference type="RefSeq" id="WP_087941277.1">
    <property type="nucleotide sequence ID" value="NZ_FNAC01000060.1"/>
</dbReference>
<dbReference type="InterPro" id="IPR036737">
    <property type="entry name" value="OmpA-like_sf"/>
</dbReference>
<dbReference type="SUPFAM" id="SSF103088">
    <property type="entry name" value="OmpA-like"/>
    <property type="match status" value="1"/>
</dbReference>
<dbReference type="InterPro" id="IPR006665">
    <property type="entry name" value="OmpA-like"/>
</dbReference>
<dbReference type="PROSITE" id="PS51123">
    <property type="entry name" value="OMPA_2"/>
    <property type="match status" value="1"/>
</dbReference>
<dbReference type="AlphaFoldDB" id="A0A1G6XJU8"/>
<gene>
    <name evidence="5" type="ORF">SAMN04488104_10604</name>
</gene>
<dbReference type="Proteomes" id="UP000199060">
    <property type="component" value="Unassembled WGS sequence"/>
</dbReference>
<accession>A0A1G6XJU8</accession>
<proteinExistence type="predicted"/>
<feature type="compositionally biased region" description="Basic and acidic residues" evidence="3">
    <location>
        <begin position="739"/>
        <end position="750"/>
    </location>
</feature>
<keyword evidence="6" id="KW-1185">Reference proteome</keyword>
<evidence type="ECO:0000256" key="1">
    <source>
        <dbReference type="PROSITE-ProRule" id="PRU00473"/>
    </source>
</evidence>
<evidence type="ECO:0000313" key="5">
    <source>
        <dbReference type="EMBL" id="SDD78063.1"/>
    </source>
</evidence>
<name>A0A1G6XJU8_9BACT</name>
<keyword evidence="2" id="KW-0175">Coiled coil</keyword>
<keyword evidence="1" id="KW-0472">Membrane</keyword>
<dbReference type="Pfam" id="PF00691">
    <property type="entry name" value="OmpA"/>
    <property type="match status" value="1"/>
</dbReference>
<evidence type="ECO:0000256" key="3">
    <source>
        <dbReference type="SAM" id="MobiDB-lite"/>
    </source>
</evidence>
<evidence type="ECO:0000256" key="2">
    <source>
        <dbReference type="SAM" id="Coils"/>
    </source>
</evidence>
<evidence type="ECO:0000259" key="4">
    <source>
        <dbReference type="PROSITE" id="PS51123"/>
    </source>
</evidence>
<evidence type="ECO:0000313" key="6">
    <source>
        <dbReference type="Proteomes" id="UP000199060"/>
    </source>
</evidence>